<protein>
    <submittedName>
        <fullName evidence="4">Nucleophile aminohydrolase</fullName>
    </submittedName>
</protein>
<feature type="compositionally biased region" description="Low complexity" evidence="3">
    <location>
        <begin position="346"/>
        <end position="370"/>
    </location>
</feature>
<proteinExistence type="predicted"/>
<keyword evidence="5" id="KW-1185">Reference proteome</keyword>
<sequence length="648" mass="68603">MFSPKAHNDGCVIYVHAGAGYHSHANEEVHLAACRDAARLGMAVIRAGGTAVEAVESAIKVLEDREITNAGYGSNLAMDGVVECDASIVDHFGRSGAVGAVAQIKNPISLARILYDNTTREMSLRRVPPNLLVGQGATDYAFENGISILPFDAIVSPAARERWYRWKSDLRYAERKNKDAKIHQTPEDPLRAQVRNNRTREEYAEALLAEKEARRLALQTSKARHRAKSPSHATPPGTPNGSSPSQQSVAGITGMVDRMAIVPGSIAEASHSAFINSTQRVPTLSNYIDNNENGSQDGSDFAPSDAFAPSPVPSASFWQDGPTEPRDRDTAKGDVEKNGEELDGGETSSSLELPSITPSPSETPAAAPSARNEQEHSLSGTTEAQADIEGPMLDGDAEKAISNDEAEKKVDAEKNDVRKSRLSPTDNDSPNPSENAAVTLKVLPYRPKARGDDIIDTVGAIAVDSNGNIACGASSGGIGMKHRGRVGPAALVGVGAAVIPVESDDPDKVSIGVVTSGTGEHMATTVTAATCARRLYEGVHSPRKGHIGGNASTEDDDDILRKIIDKDFMGHPSVLHSRSAGALGLLAVKKTSRGTYLYFAHNTDSFALASMHSGDVHPACTMSRNSGNGDIALGARVVPKKNKGKKKH</sequence>
<feature type="region of interest" description="Disordered" evidence="3">
    <location>
        <begin position="402"/>
        <end position="436"/>
    </location>
</feature>
<evidence type="ECO:0000256" key="3">
    <source>
        <dbReference type="SAM" id="MobiDB-lite"/>
    </source>
</evidence>
<feature type="compositionally biased region" description="Polar residues" evidence="3">
    <location>
        <begin position="285"/>
        <end position="298"/>
    </location>
</feature>
<feature type="compositionally biased region" description="Basic and acidic residues" evidence="3">
    <location>
        <begin position="323"/>
        <end position="340"/>
    </location>
</feature>
<dbReference type="GO" id="GO:0005737">
    <property type="term" value="C:cytoplasm"/>
    <property type="evidence" value="ECO:0007669"/>
    <property type="project" value="TreeGrafter"/>
</dbReference>
<evidence type="ECO:0000313" key="5">
    <source>
        <dbReference type="Proteomes" id="UP000799766"/>
    </source>
</evidence>
<name>A0A6A6PAJ0_9PEZI</name>
<feature type="compositionally biased region" description="Polar residues" evidence="3">
    <location>
        <begin position="422"/>
        <end position="436"/>
    </location>
</feature>
<feature type="active site" description="Nucleophile" evidence="1">
    <location>
        <position position="457"/>
    </location>
</feature>
<dbReference type="Pfam" id="PF01112">
    <property type="entry name" value="Asparaginase_2"/>
    <property type="match status" value="2"/>
</dbReference>
<dbReference type="CDD" id="cd04514">
    <property type="entry name" value="Taspase1_like"/>
    <property type="match status" value="2"/>
</dbReference>
<dbReference type="InterPro" id="IPR000246">
    <property type="entry name" value="Peptidase_T2"/>
</dbReference>
<dbReference type="GO" id="GO:0004298">
    <property type="term" value="F:threonine-type endopeptidase activity"/>
    <property type="evidence" value="ECO:0007669"/>
    <property type="project" value="InterPro"/>
</dbReference>
<dbReference type="InterPro" id="IPR037464">
    <property type="entry name" value="Taspase1"/>
</dbReference>
<gene>
    <name evidence="4" type="ORF">BDY21DRAFT_383787</name>
</gene>
<dbReference type="Gene3D" id="3.60.20.30">
    <property type="entry name" value="(Glycosyl)asparaginase"/>
    <property type="match status" value="1"/>
</dbReference>
<dbReference type="PANTHER" id="PTHR10188:SF8">
    <property type="entry name" value="THREONINE ASPARTASE 1"/>
    <property type="match status" value="1"/>
</dbReference>
<feature type="site" description="Cleavage; by autolysis" evidence="2">
    <location>
        <begin position="456"/>
        <end position="457"/>
    </location>
</feature>
<evidence type="ECO:0000313" key="4">
    <source>
        <dbReference type="EMBL" id="KAF2461001.1"/>
    </source>
</evidence>
<feature type="region of interest" description="Disordered" evidence="3">
    <location>
        <begin position="217"/>
        <end position="249"/>
    </location>
</feature>
<evidence type="ECO:0000256" key="2">
    <source>
        <dbReference type="PIRSR" id="PIRSR600246-3"/>
    </source>
</evidence>
<dbReference type="FunFam" id="3.60.20.30:FF:000007">
    <property type="entry name" value="Similar to threonine aspartase"/>
    <property type="match status" value="1"/>
</dbReference>
<feature type="compositionally biased region" description="Basic and acidic residues" evidence="3">
    <location>
        <begin position="402"/>
        <end position="419"/>
    </location>
</feature>
<dbReference type="Proteomes" id="UP000799766">
    <property type="component" value="Unassembled WGS sequence"/>
</dbReference>
<dbReference type="InterPro" id="IPR029055">
    <property type="entry name" value="Ntn_hydrolases_N"/>
</dbReference>
<organism evidence="4 5">
    <name type="scientific">Lineolata rhizophorae</name>
    <dbReference type="NCBI Taxonomy" id="578093"/>
    <lineage>
        <taxon>Eukaryota</taxon>
        <taxon>Fungi</taxon>
        <taxon>Dikarya</taxon>
        <taxon>Ascomycota</taxon>
        <taxon>Pezizomycotina</taxon>
        <taxon>Dothideomycetes</taxon>
        <taxon>Dothideomycetes incertae sedis</taxon>
        <taxon>Lineolatales</taxon>
        <taxon>Lineolataceae</taxon>
        <taxon>Lineolata</taxon>
    </lineage>
</organism>
<dbReference type="PANTHER" id="PTHR10188">
    <property type="entry name" value="L-ASPARAGINASE"/>
    <property type="match status" value="1"/>
</dbReference>
<dbReference type="AlphaFoldDB" id="A0A6A6PAJ0"/>
<dbReference type="GO" id="GO:0051604">
    <property type="term" value="P:protein maturation"/>
    <property type="evidence" value="ECO:0007669"/>
    <property type="project" value="TreeGrafter"/>
</dbReference>
<dbReference type="SUPFAM" id="SSF56235">
    <property type="entry name" value="N-terminal nucleophile aminohydrolases (Ntn hydrolases)"/>
    <property type="match status" value="1"/>
</dbReference>
<feature type="region of interest" description="Disordered" evidence="3">
    <location>
        <begin position="285"/>
        <end position="387"/>
    </location>
</feature>
<accession>A0A6A6PAJ0</accession>
<evidence type="ECO:0000256" key="1">
    <source>
        <dbReference type="PIRSR" id="PIRSR600246-1"/>
    </source>
</evidence>
<dbReference type="EMBL" id="MU001672">
    <property type="protein sequence ID" value="KAF2461001.1"/>
    <property type="molecule type" value="Genomic_DNA"/>
</dbReference>
<reference evidence="4" key="1">
    <citation type="journal article" date="2020" name="Stud. Mycol.">
        <title>101 Dothideomycetes genomes: a test case for predicting lifestyles and emergence of pathogens.</title>
        <authorList>
            <person name="Haridas S."/>
            <person name="Albert R."/>
            <person name="Binder M."/>
            <person name="Bloem J."/>
            <person name="Labutti K."/>
            <person name="Salamov A."/>
            <person name="Andreopoulos B."/>
            <person name="Baker S."/>
            <person name="Barry K."/>
            <person name="Bills G."/>
            <person name="Bluhm B."/>
            <person name="Cannon C."/>
            <person name="Castanera R."/>
            <person name="Culley D."/>
            <person name="Daum C."/>
            <person name="Ezra D."/>
            <person name="Gonzalez J."/>
            <person name="Henrissat B."/>
            <person name="Kuo A."/>
            <person name="Liang C."/>
            <person name="Lipzen A."/>
            <person name="Lutzoni F."/>
            <person name="Magnuson J."/>
            <person name="Mondo S."/>
            <person name="Nolan M."/>
            <person name="Ohm R."/>
            <person name="Pangilinan J."/>
            <person name="Park H.-J."/>
            <person name="Ramirez L."/>
            <person name="Alfaro M."/>
            <person name="Sun H."/>
            <person name="Tritt A."/>
            <person name="Yoshinaga Y."/>
            <person name="Zwiers L.-H."/>
            <person name="Turgeon B."/>
            <person name="Goodwin S."/>
            <person name="Spatafora J."/>
            <person name="Crous P."/>
            <person name="Grigoriev I."/>
        </authorList>
    </citation>
    <scope>NUCLEOTIDE SEQUENCE</scope>
    <source>
        <strain evidence="4">ATCC 16933</strain>
    </source>
</reference>
<keyword evidence="4" id="KW-0378">Hydrolase</keyword>
<dbReference type="OrthoDB" id="77601at2759"/>
<feature type="compositionally biased region" description="Low complexity" evidence="3">
    <location>
        <begin position="239"/>
        <end position="248"/>
    </location>
</feature>